<evidence type="ECO:0000313" key="3">
    <source>
        <dbReference type="EMBL" id="BDD11576.1"/>
    </source>
</evidence>
<keyword evidence="4" id="KW-1185">Reference proteome</keyword>
<dbReference type="Gene3D" id="3.60.10.10">
    <property type="entry name" value="Endonuclease/exonuclease/phosphatase"/>
    <property type="match status" value="1"/>
</dbReference>
<organism evidence="3 4">
    <name type="scientific">Fulvitalea axinellae</name>
    <dbReference type="NCBI Taxonomy" id="1182444"/>
    <lineage>
        <taxon>Bacteria</taxon>
        <taxon>Pseudomonadati</taxon>
        <taxon>Bacteroidota</taxon>
        <taxon>Cytophagia</taxon>
        <taxon>Cytophagales</taxon>
        <taxon>Persicobacteraceae</taxon>
        <taxon>Fulvitalea</taxon>
    </lineage>
</organism>
<dbReference type="NCBIfam" id="TIGR04183">
    <property type="entry name" value="Por_Secre_tail"/>
    <property type="match status" value="1"/>
</dbReference>
<dbReference type="SUPFAM" id="SSF141072">
    <property type="entry name" value="CalX-like"/>
    <property type="match status" value="1"/>
</dbReference>
<dbReference type="InterPro" id="IPR036691">
    <property type="entry name" value="Endo/exonu/phosph_ase_sf"/>
</dbReference>
<dbReference type="KEGG" id="fax:FUAX_40080"/>
<name>A0AAU9DED2_9BACT</name>
<keyword evidence="3" id="KW-0614">Plasmid</keyword>
<sequence>MSFAQTHLPAYFSAFEDGMLDGWTSSPLQTRRGSADQVGRRFMLFKNQDDFLSYSFEGSAASISFKYRSYGKWRRNQLLVYESKDGKNWRTVRRVVSGDKKWRGSGELPLRKESRFVKIMFDKDQNPVGIDAVHIKERKRELPEVWLEVSPTQLKEKQEPSFFLAVKTSVPVSETSWVSLTYDGLTEDDFGAHQFPKLVYMQRGESDRRFVLKIKDDDKKEGNKRCTFRIFAHSDNLRRGVQASREITVIDDDSVSLRHISIKNRIQPFGAVRAGEVSDAQFYVVSARGLNKPLEVVAPEHFQLGLSAKGRFFSKVSLRPVDGRVAGTRIYVRFTPKIPVAGRIEARIEHRTESESESVPLSAVALDAREVMLKEDFSEGIFPKGWESYNESGQGHWGISERKNGFGMVMKGANKSERDWLISPEVDLDAYEYEMLTFLTGDTFDPNNQEVWFSNDGITSLSGKVWTKLKTDQVVPADSGMLKVSLDLSAYRGKARLAFVGSGNSPEDFIIEEVLLKGTNKPNFGGKKNTVPRQITKLAFVERGAKGRPISYRFKTNDTGFVELEANGPFEVSEDGRSWNKALLVHVSEATSGKIRVRFAPEKDYYDPVMGSIRHTTDRAGSVYVALESEPNPLKWNDTHLETVTWQFGDVLTEMAEPKKRRALDRIASYLDKLEADVIALQHVPGQEAFDYLVEKMNKVGGKKKYGGKLSDKYSLYWIESTTFKNRRSGFIYRNGTIKNPKFKALFSEVFDENRELESYPGQKGKKLWEYGQLPFILSADVNIGESQYSASFVNVQAVTGENDDKNRLTDFRMMLDTLERYYPYNPRVVMGNFQETMIPGKSLYESLEKRKEDKVLTQNLSGTYHLLAKGDLTKDFMYATSSRVSLDSLEDVTVHPVVVGTFRPSRRRKQQLRFRSKREFQYGEELSLKATSDAKLPVRFRVLRGKGEISGGKMKAYGAGDIVLQLLQKGDKRRQGCSKLITLNVDKAPLKVSAKDAVKNYGHTNPSFRVRYDGFVNDDGPEDLDGHLHFRVLAREFIRPSGLQSEDYDISYADGRLKVNVVPLTVTVRDTVRMKDDPLPDFKVDYEGFVNGDGPEVLEGKLEFKVKRGEVFASGLTSAYYVINYVPGVLHTVHANPDDLASFLSFEPNPAKDELVFSLKEYGEVDVVFYNIAGKEEMSVTVRDGEVIDISELPSGMYLLMVKVDGKNVAVKKLNVYKEI</sequence>
<feature type="domain" description="MBG" evidence="1">
    <location>
        <begin position="991"/>
        <end position="1058"/>
    </location>
</feature>
<dbReference type="Pfam" id="PF18676">
    <property type="entry name" value="MBG_2"/>
    <property type="match status" value="2"/>
</dbReference>
<dbReference type="Pfam" id="PF18962">
    <property type="entry name" value="Por_Secre_tail"/>
    <property type="match status" value="1"/>
</dbReference>
<evidence type="ECO:0000259" key="1">
    <source>
        <dbReference type="Pfam" id="PF18676"/>
    </source>
</evidence>
<feature type="domain" description="Secretion system C-terminal sorting" evidence="2">
    <location>
        <begin position="1149"/>
        <end position="1215"/>
    </location>
</feature>
<dbReference type="InterPro" id="IPR041286">
    <property type="entry name" value="MBG_2"/>
</dbReference>
<evidence type="ECO:0008006" key="5">
    <source>
        <dbReference type="Google" id="ProtNLM"/>
    </source>
</evidence>
<dbReference type="RefSeq" id="WP_338394709.1">
    <property type="nucleotide sequence ID" value="NZ_AP025315.1"/>
</dbReference>
<feature type="domain" description="MBG" evidence="1">
    <location>
        <begin position="1065"/>
        <end position="1131"/>
    </location>
</feature>
<dbReference type="AlphaFoldDB" id="A0AAU9DED2"/>
<protein>
    <recommendedName>
        <fullName evidence="5">T9SS type A sorting domain-containing protein</fullName>
    </recommendedName>
</protein>
<dbReference type="SUPFAM" id="SSF56219">
    <property type="entry name" value="DNase I-like"/>
    <property type="match status" value="1"/>
</dbReference>
<dbReference type="InterPro" id="IPR038081">
    <property type="entry name" value="CalX-like_sf"/>
</dbReference>
<dbReference type="Gene3D" id="2.60.120.200">
    <property type="match status" value="1"/>
</dbReference>
<gene>
    <name evidence="3" type="ORF">FUAX_40080</name>
</gene>
<dbReference type="NCBIfam" id="NF038128">
    <property type="entry name" value="choice_anch_J"/>
    <property type="match status" value="1"/>
</dbReference>
<geneLocation type="plasmid" evidence="3 4">
    <name>pFA1</name>
</geneLocation>
<dbReference type="Proteomes" id="UP001348817">
    <property type="component" value="Plasmid pFA1"/>
</dbReference>
<reference evidence="3 4" key="1">
    <citation type="submission" date="2021-12" db="EMBL/GenBank/DDBJ databases">
        <title>Genome sequencing of bacteria with rrn-lacking chromosome and rrn-plasmid.</title>
        <authorList>
            <person name="Anda M."/>
            <person name="Iwasaki W."/>
        </authorList>
    </citation>
    <scope>NUCLEOTIDE SEQUENCE [LARGE SCALE GENOMIC DNA]</scope>
    <source>
        <strain evidence="3 4">DSM 100852</strain>
        <plasmid evidence="3 4">pFA1</plasmid>
    </source>
</reference>
<proteinExistence type="predicted"/>
<evidence type="ECO:0000313" key="4">
    <source>
        <dbReference type="Proteomes" id="UP001348817"/>
    </source>
</evidence>
<dbReference type="InterPro" id="IPR026444">
    <property type="entry name" value="Secre_tail"/>
</dbReference>
<evidence type="ECO:0000259" key="2">
    <source>
        <dbReference type="Pfam" id="PF18962"/>
    </source>
</evidence>
<accession>A0AAU9DED2</accession>
<dbReference type="EMBL" id="AP025315">
    <property type="protein sequence ID" value="BDD11576.1"/>
    <property type="molecule type" value="Genomic_DNA"/>
</dbReference>